<dbReference type="GO" id="GO:0008200">
    <property type="term" value="F:ion channel inhibitor activity"/>
    <property type="evidence" value="ECO:0007669"/>
    <property type="project" value="InterPro"/>
</dbReference>
<dbReference type="InterPro" id="IPR004214">
    <property type="entry name" value="Conotoxin"/>
</dbReference>
<reference evidence="4" key="2">
    <citation type="submission" date="2014-12" db="EMBL/GenBank/DDBJ databases">
        <authorList>
            <person name="Jin A.-H."/>
            <person name="Dutertre S."/>
            <person name="Kaas Q."/>
            <person name="Lavergne V."/>
            <person name="Kubala P."/>
            <person name="Lewis R.J."/>
            <person name="Alewood P.F."/>
        </authorList>
    </citation>
    <scope>NUCLEOTIDE SEQUENCE</scope>
    <source>
        <tissue evidence="4">Venom duct</tissue>
    </source>
</reference>
<comment type="subcellular location">
    <subcellularLocation>
        <location evidence="1">Secreted</location>
    </subcellularLocation>
</comment>
<proteinExistence type="evidence at transcript level"/>
<evidence type="ECO:0000313" key="4">
    <source>
        <dbReference type="EMBL" id="AKB91362.1"/>
    </source>
</evidence>
<name>A0A0E3SU28_CONMI</name>
<evidence type="ECO:0000256" key="1">
    <source>
        <dbReference type="ARBA" id="ARBA00004613"/>
    </source>
</evidence>
<dbReference type="EMBL" id="KP216839">
    <property type="protein sequence ID" value="AKB91362.1"/>
    <property type="molecule type" value="mRNA"/>
</dbReference>
<organism evidence="4">
    <name type="scientific">Conus miles</name>
    <name type="common">Soldier cone</name>
    <name type="synonym">Mile cone</name>
    <dbReference type="NCBI Taxonomy" id="69564"/>
    <lineage>
        <taxon>Eukaryota</taxon>
        <taxon>Metazoa</taxon>
        <taxon>Spiralia</taxon>
        <taxon>Lophotrochozoa</taxon>
        <taxon>Mollusca</taxon>
        <taxon>Gastropoda</taxon>
        <taxon>Caenogastropoda</taxon>
        <taxon>Neogastropoda</taxon>
        <taxon>Conoidea</taxon>
        <taxon>Conidae</taxon>
        <taxon>Conus</taxon>
        <taxon>Rhizoconus</taxon>
    </lineage>
</organism>
<protein>
    <submittedName>
        <fullName evidence="4">Conopeptide Mi024</fullName>
    </submittedName>
</protein>
<evidence type="ECO:0000256" key="3">
    <source>
        <dbReference type="SAM" id="SignalP"/>
    </source>
</evidence>
<dbReference type="Pfam" id="PF02950">
    <property type="entry name" value="Conotoxin"/>
    <property type="match status" value="1"/>
</dbReference>
<accession>A0A0E3SU28</accession>
<reference evidence="4" key="1">
    <citation type="journal article" date="2013" name="Mol. Cell. Proteomics">
        <title>Transcriptomic messiness in the venom duct of Conus miles contributes to conotoxin diversity.</title>
        <authorList>
            <person name="Jin A.H."/>
            <person name="Dutertre S."/>
            <person name="Kaas Q."/>
            <person name="Lavergne V."/>
            <person name="Kubala P."/>
            <person name="Lewis R.J."/>
            <person name="Alewood P.F."/>
        </authorList>
    </citation>
    <scope>NUCLEOTIDE SEQUENCE</scope>
    <source>
        <tissue evidence="4">Venom duct</tissue>
    </source>
</reference>
<keyword evidence="3" id="KW-0732">Signal</keyword>
<dbReference type="AlphaFoldDB" id="A0A0E3SU28"/>
<sequence>MKLTCVLIVIMLFLTVCPLITADYSRNKQEHPAMRLKDKIRYLRRGKWTRDCKPEGYSCAGEEPCCEGLRCMTSGGGAICVTQ</sequence>
<feature type="chain" id="PRO_5016372858" evidence="3">
    <location>
        <begin position="23"/>
        <end position="83"/>
    </location>
</feature>
<keyword evidence="2" id="KW-0964">Secreted</keyword>
<dbReference type="GO" id="GO:0005576">
    <property type="term" value="C:extracellular region"/>
    <property type="evidence" value="ECO:0007669"/>
    <property type="project" value="UniProtKB-SubCell"/>
</dbReference>
<evidence type="ECO:0000256" key="2">
    <source>
        <dbReference type="ARBA" id="ARBA00022525"/>
    </source>
</evidence>
<feature type="signal peptide" evidence="3">
    <location>
        <begin position="1"/>
        <end position="22"/>
    </location>
</feature>